<reference evidence="2 3" key="1">
    <citation type="submission" date="2022-01" db="EMBL/GenBank/DDBJ databases">
        <title>Paraglaciecola sp. G1-23.</title>
        <authorList>
            <person name="Jin M.S."/>
            <person name="Han D.M."/>
            <person name="Kim H.M."/>
            <person name="Jeon C.O."/>
        </authorList>
    </citation>
    <scope>NUCLEOTIDE SEQUENCE [LARGE SCALE GENOMIC DNA]</scope>
    <source>
        <strain evidence="2 3">G1-23</strain>
    </source>
</reference>
<dbReference type="EMBL" id="JAKGAS010000008">
    <property type="protein sequence ID" value="MCF2949446.1"/>
    <property type="molecule type" value="Genomic_DNA"/>
</dbReference>
<sequence length="279" mass="31558">MRSIRNLVVFELLVILLLLLVYVTTALPQQEQVGPFGGLVFLHRGDTSAFPENSIAAMRAASVAGAQAIEIDVMLSQDNVPMVIHDPSLERTTNGRGKVKNFTALELQAFNLVNTSRGQPTEWRIPKLETVMQEAINLGLILEIELKTEIHNHYLVAQKIAALFERFNFYQQGFISSFDPRLLYYVRSLNPKINTSLALKAHPPYSSFTQYVLQQPFTAKYLGVSMIEPDHLLANERFINFWLEQKLLLNIWVVNSEKLKKVLLQPNVSITTDCLIGSC</sequence>
<dbReference type="RefSeq" id="WP_235313546.1">
    <property type="nucleotide sequence ID" value="NZ_JAKGAS010000008.1"/>
</dbReference>
<keyword evidence="3" id="KW-1185">Reference proteome</keyword>
<name>A0ABS9D996_9ALTE</name>
<comment type="caution">
    <text evidence="2">The sequence shown here is derived from an EMBL/GenBank/DDBJ whole genome shotgun (WGS) entry which is preliminary data.</text>
</comment>
<evidence type="ECO:0000313" key="3">
    <source>
        <dbReference type="Proteomes" id="UP001521137"/>
    </source>
</evidence>
<dbReference type="Pfam" id="PF03009">
    <property type="entry name" value="GDPD"/>
    <property type="match status" value="1"/>
</dbReference>
<protein>
    <recommendedName>
        <fullName evidence="1">GP-PDE domain-containing protein</fullName>
    </recommendedName>
</protein>
<dbReference type="PROSITE" id="PS51704">
    <property type="entry name" value="GP_PDE"/>
    <property type="match status" value="1"/>
</dbReference>
<dbReference type="InterPro" id="IPR030395">
    <property type="entry name" value="GP_PDE_dom"/>
</dbReference>
<dbReference type="PANTHER" id="PTHR46320">
    <property type="entry name" value="GLYCEROPHOSPHODIESTER PHOSPHODIESTERASE 1"/>
    <property type="match status" value="1"/>
</dbReference>
<dbReference type="InterPro" id="IPR017946">
    <property type="entry name" value="PLC-like_Pdiesterase_TIM-brl"/>
</dbReference>
<evidence type="ECO:0000313" key="2">
    <source>
        <dbReference type="EMBL" id="MCF2949446.1"/>
    </source>
</evidence>
<feature type="domain" description="GP-PDE" evidence="1">
    <location>
        <begin position="38"/>
        <end position="279"/>
    </location>
</feature>
<proteinExistence type="predicted"/>
<dbReference type="SUPFAM" id="SSF51695">
    <property type="entry name" value="PLC-like phosphodiesterases"/>
    <property type="match status" value="1"/>
</dbReference>
<dbReference type="Gene3D" id="3.20.20.190">
    <property type="entry name" value="Phosphatidylinositol (PI) phosphodiesterase"/>
    <property type="match status" value="1"/>
</dbReference>
<accession>A0ABS9D996</accession>
<evidence type="ECO:0000259" key="1">
    <source>
        <dbReference type="PROSITE" id="PS51704"/>
    </source>
</evidence>
<gene>
    <name evidence="2" type="ORF">L0668_15105</name>
</gene>
<dbReference type="PANTHER" id="PTHR46320:SF1">
    <property type="entry name" value="GLYCEROPHOSPHODIESTER PHOSPHODIESTERASE 1"/>
    <property type="match status" value="1"/>
</dbReference>
<dbReference type="Proteomes" id="UP001521137">
    <property type="component" value="Unassembled WGS sequence"/>
</dbReference>
<organism evidence="2 3">
    <name type="scientific">Paraglaciecola algarum</name>
    <dbReference type="NCBI Taxonomy" id="3050085"/>
    <lineage>
        <taxon>Bacteria</taxon>
        <taxon>Pseudomonadati</taxon>
        <taxon>Pseudomonadota</taxon>
        <taxon>Gammaproteobacteria</taxon>
        <taxon>Alteromonadales</taxon>
        <taxon>Alteromonadaceae</taxon>
        <taxon>Paraglaciecola</taxon>
    </lineage>
</organism>